<name>E6QMN5_9ZZZZ</name>
<dbReference type="SUPFAM" id="SSF143555">
    <property type="entry name" value="FwdE-like"/>
    <property type="match status" value="1"/>
</dbReference>
<dbReference type="AlphaFoldDB" id="E6QMN5"/>
<evidence type="ECO:0000313" key="2">
    <source>
        <dbReference type="EMBL" id="CBI08506.1"/>
    </source>
</evidence>
<accession>E6QMN5</accession>
<evidence type="ECO:0000259" key="1">
    <source>
        <dbReference type="Pfam" id="PF02663"/>
    </source>
</evidence>
<protein>
    <submittedName>
        <fullName evidence="2">Formylmethanofuran dehydrogenase subunit E region</fullName>
    </submittedName>
</protein>
<gene>
    <name evidence="2" type="ORF">CARN6_1980</name>
</gene>
<organism evidence="2">
    <name type="scientific">mine drainage metagenome</name>
    <dbReference type="NCBI Taxonomy" id="410659"/>
    <lineage>
        <taxon>unclassified sequences</taxon>
        <taxon>metagenomes</taxon>
        <taxon>ecological metagenomes</taxon>
    </lineage>
</organism>
<dbReference type="Pfam" id="PF02663">
    <property type="entry name" value="FmdE"/>
    <property type="match status" value="1"/>
</dbReference>
<reference evidence="2" key="1">
    <citation type="submission" date="2009-10" db="EMBL/GenBank/DDBJ databases">
        <title>Diversity of trophic interactions inside an arsenic-rich microbial ecosystem.</title>
        <authorList>
            <person name="Bertin P.N."/>
            <person name="Heinrich-Salmeron A."/>
            <person name="Pelletier E."/>
            <person name="Goulhen-Chollet F."/>
            <person name="Arsene-Ploetze F."/>
            <person name="Gallien S."/>
            <person name="Calteau A."/>
            <person name="Vallenet D."/>
            <person name="Casiot C."/>
            <person name="Chane-Woon-Ming B."/>
            <person name="Giloteaux L."/>
            <person name="Barakat M."/>
            <person name="Bonnefoy V."/>
            <person name="Bruneel O."/>
            <person name="Chandler M."/>
            <person name="Cleiss J."/>
            <person name="Duran R."/>
            <person name="Elbaz-Poulichet F."/>
            <person name="Fonknechten N."/>
            <person name="Lauga B."/>
            <person name="Mornico D."/>
            <person name="Ortet P."/>
            <person name="Schaeffer C."/>
            <person name="Siguier P."/>
            <person name="Alexander Thil Smith A."/>
            <person name="Van Dorsselaer A."/>
            <person name="Weissenbach J."/>
            <person name="Medigue C."/>
            <person name="Le Paslier D."/>
        </authorList>
    </citation>
    <scope>NUCLEOTIDE SEQUENCE</scope>
</reference>
<comment type="caution">
    <text evidence="2">The sequence shown here is derived from an EMBL/GenBank/DDBJ whole genome shotgun (WGS) entry which is preliminary data.</text>
</comment>
<dbReference type="InterPro" id="IPR053194">
    <property type="entry name" value="tRNA_methyltr_O"/>
</dbReference>
<feature type="domain" description="Formylmethanofuran dehydrogenase subunit E" evidence="1">
    <location>
        <begin position="21"/>
        <end position="140"/>
    </location>
</feature>
<dbReference type="InterPro" id="IPR003814">
    <property type="entry name" value="FmdEsu_dom"/>
</dbReference>
<dbReference type="PANTHER" id="PTHR39418:SF1">
    <property type="entry name" value="DEHYDROGENASE"/>
    <property type="match status" value="1"/>
</dbReference>
<dbReference type="PANTHER" id="PTHR39418">
    <property type="entry name" value="DEHYDROGENASE-RELATED"/>
    <property type="match status" value="1"/>
</dbReference>
<proteinExistence type="predicted"/>
<dbReference type="EMBL" id="CABQ01000231">
    <property type="protein sequence ID" value="CBI08506.1"/>
    <property type="molecule type" value="Genomic_DNA"/>
</dbReference>
<dbReference type="Gene3D" id="3.30.1330.130">
    <property type="match status" value="1"/>
</dbReference>
<sequence length="212" mass="23545">MAMENVNPDLEALLEQTAALHKHLCPRQVLGVRMGMFAAEMFPIELPQIGKRLLAFVETDGCFADGVSVATGCSMGHRTMRLVDYGKVAATFVDTHTGKALRFNPSPDARMRAAAFASEAVTRWRAQLEAYQRIPNEELFRQREVTLTLDLGAIVGKPGTRTTCFACGEEVLNQREIVENGQPMCRSCAGEGYWCLKETQELLIPRLRDRPG</sequence>